<feature type="region of interest" description="Disordered" evidence="2">
    <location>
        <begin position="63"/>
        <end position="200"/>
    </location>
</feature>
<dbReference type="SUPFAM" id="SSF54534">
    <property type="entry name" value="FKBP-like"/>
    <property type="match status" value="1"/>
</dbReference>
<feature type="compositionally biased region" description="Basic residues" evidence="2">
    <location>
        <begin position="161"/>
        <end position="170"/>
    </location>
</feature>
<gene>
    <name evidence="4" type="ORF">PIB30_100305</name>
</gene>
<dbReference type="Gene3D" id="3.10.50.40">
    <property type="match status" value="1"/>
</dbReference>
<reference evidence="4 5" key="1">
    <citation type="journal article" date="2023" name="Plants (Basel)">
        <title>Bridging the Gap: Combining Genomics and Transcriptomics Approaches to Understand Stylosanthes scabra, an Orphan Legume from the Brazilian Caatinga.</title>
        <authorList>
            <person name="Ferreira-Neto J.R.C."/>
            <person name="da Silva M.D."/>
            <person name="Binneck E."/>
            <person name="de Melo N.F."/>
            <person name="da Silva R.H."/>
            <person name="de Melo A.L.T.M."/>
            <person name="Pandolfi V."/>
            <person name="Bustamante F.O."/>
            <person name="Brasileiro-Vidal A.C."/>
            <person name="Benko-Iseppon A.M."/>
        </authorList>
    </citation>
    <scope>NUCLEOTIDE SEQUENCE [LARGE SCALE GENOMIC DNA]</scope>
    <source>
        <tissue evidence="4">Leaves</tissue>
    </source>
</reference>
<dbReference type="InterPro" id="IPR001179">
    <property type="entry name" value="PPIase_FKBP_dom"/>
</dbReference>
<proteinExistence type="predicted"/>
<sequence>MKSGQKLARYAAEATSEVVGRRARVLGLKAVVMKVNGFTHFRRKRQVIMSWLEVRIEDIVDDDMPENEEDPTQKLKKKKQAAQMKEKDNNEDDVSESEDEDGFPISAAEKGKSEVKGNKAHKTAEEAGKIAGVNHSPSLKRKVESADVDEQLQQERDLVEKKKKKKKKNKGKESQGEDATPSQIDKPVENTKLSASEKKEKKQVSVRYIGKLQKMGTYLTQMCRTSQVIQGWDVCVNGIRVGDKIRITVPPSMGLQIW</sequence>
<evidence type="ECO:0000256" key="2">
    <source>
        <dbReference type="SAM" id="MobiDB-lite"/>
    </source>
</evidence>
<comment type="caution">
    <text evidence="4">The sequence shown here is derived from an EMBL/GenBank/DDBJ whole genome shotgun (WGS) entry which is preliminary data.</text>
</comment>
<feature type="compositionally biased region" description="Basic and acidic residues" evidence="2">
    <location>
        <begin position="109"/>
        <end position="128"/>
    </location>
</feature>
<name>A0ABU6W085_9FABA</name>
<dbReference type="EMBL" id="JASCZI010153820">
    <property type="protein sequence ID" value="MED6177668.1"/>
    <property type="molecule type" value="Genomic_DNA"/>
</dbReference>
<feature type="compositionally biased region" description="Acidic residues" evidence="2">
    <location>
        <begin position="89"/>
        <end position="102"/>
    </location>
</feature>
<evidence type="ECO:0000256" key="1">
    <source>
        <dbReference type="ARBA" id="ARBA00029569"/>
    </source>
</evidence>
<protein>
    <recommendedName>
        <fullName evidence="1">Rotamase</fullName>
    </recommendedName>
</protein>
<feature type="domain" description="PPIase FKBP-type" evidence="3">
    <location>
        <begin position="198"/>
        <end position="254"/>
    </location>
</feature>
<keyword evidence="5" id="KW-1185">Reference proteome</keyword>
<evidence type="ECO:0000259" key="3">
    <source>
        <dbReference type="Pfam" id="PF00254"/>
    </source>
</evidence>
<evidence type="ECO:0000313" key="4">
    <source>
        <dbReference type="EMBL" id="MED6177668.1"/>
    </source>
</evidence>
<dbReference type="Pfam" id="PF00254">
    <property type="entry name" value="FKBP_C"/>
    <property type="match status" value="1"/>
</dbReference>
<dbReference type="Proteomes" id="UP001341840">
    <property type="component" value="Unassembled WGS sequence"/>
</dbReference>
<accession>A0ABU6W085</accession>
<dbReference type="SUPFAM" id="SSF53137">
    <property type="entry name" value="Translational machinery components"/>
    <property type="match status" value="1"/>
</dbReference>
<organism evidence="4 5">
    <name type="scientific">Stylosanthes scabra</name>
    <dbReference type="NCBI Taxonomy" id="79078"/>
    <lineage>
        <taxon>Eukaryota</taxon>
        <taxon>Viridiplantae</taxon>
        <taxon>Streptophyta</taxon>
        <taxon>Embryophyta</taxon>
        <taxon>Tracheophyta</taxon>
        <taxon>Spermatophyta</taxon>
        <taxon>Magnoliopsida</taxon>
        <taxon>eudicotyledons</taxon>
        <taxon>Gunneridae</taxon>
        <taxon>Pentapetalae</taxon>
        <taxon>rosids</taxon>
        <taxon>fabids</taxon>
        <taxon>Fabales</taxon>
        <taxon>Fabaceae</taxon>
        <taxon>Papilionoideae</taxon>
        <taxon>50 kb inversion clade</taxon>
        <taxon>dalbergioids sensu lato</taxon>
        <taxon>Dalbergieae</taxon>
        <taxon>Pterocarpus clade</taxon>
        <taxon>Stylosanthes</taxon>
    </lineage>
</organism>
<dbReference type="InterPro" id="IPR046357">
    <property type="entry name" value="PPIase_dom_sf"/>
</dbReference>
<evidence type="ECO:0000313" key="5">
    <source>
        <dbReference type="Proteomes" id="UP001341840"/>
    </source>
</evidence>